<proteinExistence type="inferred from homology"/>
<keyword evidence="1 3" id="KW-0689">Ribosomal protein</keyword>
<dbReference type="EMBL" id="MGGL01000004">
    <property type="protein sequence ID" value="OGM27374.1"/>
    <property type="molecule type" value="Genomic_DNA"/>
</dbReference>
<comment type="similarity">
    <text evidence="3">Belongs to the bacterial ribosomal protein bS16 family.</text>
</comment>
<dbReference type="InterPro" id="IPR023803">
    <property type="entry name" value="Ribosomal_bS16_dom_sf"/>
</dbReference>
<dbReference type="InterPro" id="IPR000307">
    <property type="entry name" value="Ribosomal_bS16"/>
</dbReference>
<accession>A0A1F7YJ42</accession>
<dbReference type="GO" id="GO:0015935">
    <property type="term" value="C:small ribosomal subunit"/>
    <property type="evidence" value="ECO:0007669"/>
    <property type="project" value="TreeGrafter"/>
</dbReference>
<dbReference type="GO" id="GO:0003735">
    <property type="term" value="F:structural constituent of ribosome"/>
    <property type="evidence" value="ECO:0007669"/>
    <property type="project" value="InterPro"/>
</dbReference>
<sequence>MIKIRLARGGTKNKPFFRIVAIDERKKVRGSAIDLLGTWNPKKNTKIFDKTKIDAWIKKGAILSPAVKKLIGD</sequence>
<evidence type="ECO:0000313" key="4">
    <source>
        <dbReference type="EMBL" id="OGM27374.1"/>
    </source>
</evidence>
<name>A0A1F7YJ42_9BACT</name>
<dbReference type="Gene3D" id="3.30.1320.10">
    <property type="match status" value="1"/>
</dbReference>
<evidence type="ECO:0000313" key="5">
    <source>
        <dbReference type="Proteomes" id="UP000179221"/>
    </source>
</evidence>
<evidence type="ECO:0000256" key="3">
    <source>
        <dbReference type="HAMAP-Rule" id="MF_00385"/>
    </source>
</evidence>
<dbReference type="GO" id="GO:0006412">
    <property type="term" value="P:translation"/>
    <property type="evidence" value="ECO:0007669"/>
    <property type="project" value="UniProtKB-UniRule"/>
</dbReference>
<keyword evidence="2 3" id="KW-0687">Ribonucleoprotein</keyword>
<dbReference type="GO" id="GO:0005737">
    <property type="term" value="C:cytoplasm"/>
    <property type="evidence" value="ECO:0007669"/>
    <property type="project" value="UniProtKB-ARBA"/>
</dbReference>
<evidence type="ECO:0000256" key="2">
    <source>
        <dbReference type="ARBA" id="ARBA00023274"/>
    </source>
</evidence>
<gene>
    <name evidence="3" type="primary">rpsP</name>
    <name evidence="4" type="ORF">A2628_01045</name>
</gene>
<dbReference type="SUPFAM" id="SSF54565">
    <property type="entry name" value="Ribosomal protein S16"/>
    <property type="match status" value="1"/>
</dbReference>
<dbReference type="PANTHER" id="PTHR12919:SF20">
    <property type="entry name" value="SMALL RIBOSOMAL SUBUNIT PROTEIN BS16M"/>
    <property type="match status" value="1"/>
</dbReference>
<dbReference type="PANTHER" id="PTHR12919">
    <property type="entry name" value="30S RIBOSOMAL PROTEIN S16"/>
    <property type="match status" value="1"/>
</dbReference>
<dbReference type="Pfam" id="PF00886">
    <property type="entry name" value="Ribosomal_S16"/>
    <property type="match status" value="1"/>
</dbReference>
<reference evidence="4 5" key="1">
    <citation type="journal article" date="2016" name="Nat. Commun.">
        <title>Thousands of microbial genomes shed light on interconnected biogeochemical processes in an aquifer system.</title>
        <authorList>
            <person name="Anantharaman K."/>
            <person name="Brown C.T."/>
            <person name="Hug L.A."/>
            <person name="Sharon I."/>
            <person name="Castelle C.J."/>
            <person name="Probst A.J."/>
            <person name="Thomas B.C."/>
            <person name="Singh A."/>
            <person name="Wilkins M.J."/>
            <person name="Karaoz U."/>
            <person name="Brodie E.L."/>
            <person name="Williams K.H."/>
            <person name="Hubbard S.S."/>
            <person name="Banfield J.F."/>
        </authorList>
    </citation>
    <scope>NUCLEOTIDE SEQUENCE [LARGE SCALE GENOMIC DNA]</scope>
</reference>
<evidence type="ECO:0000256" key="1">
    <source>
        <dbReference type="ARBA" id="ARBA00022980"/>
    </source>
</evidence>
<comment type="caution">
    <text evidence="4">The sequence shown here is derived from an EMBL/GenBank/DDBJ whole genome shotgun (WGS) entry which is preliminary data.</text>
</comment>
<protein>
    <recommendedName>
        <fullName evidence="3">Small ribosomal subunit protein bS16</fullName>
    </recommendedName>
</protein>
<dbReference type="NCBIfam" id="TIGR00002">
    <property type="entry name" value="S16"/>
    <property type="match status" value="1"/>
</dbReference>
<dbReference type="AlphaFoldDB" id="A0A1F7YJ42"/>
<dbReference type="HAMAP" id="MF_00385">
    <property type="entry name" value="Ribosomal_bS16"/>
    <property type="match status" value="1"/>
</dbReference>
<dbReference type="Proteomes" id="UP000179221">
    <property type="component" value="Unassembled WGS sequence"/>
</dbReference>
<organism evidence="4 5">
    <name type="scientific">Candidatus Woesebacteria bacterium RIFCSPHIGHO2_01_FULL_40_22</name>
    <dbReference type="NCBI Taxonomy" id="1802499"/>
    <lineage>
        <taxon>Bacteria</taxon>
        <taxon>Candidatus Woeseibacteriota</taxon>
    </lineage>
</organism>